<evidence type="ECO:0000313" key="2">
    <source>
        <dbReference type="Proteomes" id="UP000740605"/>
    </source>
</evidence>
<dbReference type="RefSeq" id="WP_215487386.1">
    <property type="nucleotide sequence ID" value="NZ_BAAAPJ010000002.1"/>
</dbReference>
<keyword evidence="2" id="KW-1185">Reference proteome</keyword>
<comment type="caution">
    <text evidence="1">The sequence shown here is derived from an EMBL/GenBank/DDBJ whole genome shotgun (WGS) entry which is preliminary data.</text>
</comment>
<evidence type="ECO:0000313" key="1">
    <source>
        <dbReference type="EMBL" id="MBT8798139.1"/>
    </source>
</evidence>
<accession>A0ABS5XUC8</accession>
<dbReference type="Proteomes" id="UP000740605">
    <property type="component" value="Unassembled WGS sequence"/>
</dbReference>
<gene>
    <name evidence="1" type="ORF">J0P97_08655</name>
</gene>
<protein>
    <recommendedName>
        <fullName evidence="3">Asp23/Gls24 family envelope stress response protein</fullName>
    </recommendedName>
</protein>
<evidence type="ECO:0008006" key="3">
    <source>
        <dbReference type="Google" id="ProtNLM"/>
    </source>
</evidence>
<reference evidence="1 2" key="1">
    <citation type="submission" date="2021-03" db="EMBL/GenBank/DDBJ databases">
        <title>Microbacterium pauli sp. nov., isolated from microfiltered milk.</title>
        <authorList>
            <person name="Bellassi P."/>
            <person name="Fontana A."/>
            <person name="Callegari M.L."/>
            <person name="Lorenzo M."/>
            <person name="Cappa F."/>
        </authorList>
    </citation>
    <scope>NUCLEOTIDE SEQUENCE [LARGE SCALE GENOMIC DNA]</scope>
    <source>
        <strain evidence="1 2">DSM 18909</strain>
    </source>
</reference>
<dbReference type="EMBL" id="JAFLHG010000007">
    <property type="protein sequence ID" value="MBT8798139.1"/>
    <property type="molecule type" value="Genomic_DNA"/>
</dbReference>
<organism evidence="1 2">
    <name type="scientific">Microbacterium flavum</name>
    <dbReference type="NCBI Taxonomy" id="415216"/>
    <lineage>
        <taxon>Bacteria</taxon>
        <taxon>Bacillati</taxon>
        <taxon>Actinomycetota</taxon>
        <taxon>Actinomycetes</taxon>
        <taxon>Micrococcales</taxon>
        <taxon>Microbacteriaceae</taxon>
        <taxon>Microbacterium</taxon>
    </lineage>
</organism>
<sequence length="101" mass="10429">MIEGGAGSLAERVDAAARAVPGVAELYFARSLPRRLWPGGGDGTAYSVVTRRGEALEITVSIGVAGGRVARVADEVVTRVRAAVGTPDVHVTVRVSRITSS</sequence>
<name>A0ABS5XUC8_9MICO</name>
<proteinExistence type="predicted"/>